<comment type="cofactor">
    <cofactor evidence="11">
        <name>Mg(2+)</name>
        <dbReference type="ChEBI" id="CHEBI:18420"/>
    </cofactor>
</comment>
<dbReference type="InterPro" id="IPR013785">
    <property type="entry name" value="Aldolase_TIM"/>
</dbReference>
<evidence type="ECO:0000256" key="8">
    <source>
        <dbReference type="ARBA" id="ARBA00023229"/>
    </source>
</evidence>
<feature type="binding site" evidence="11">
    <location>
        <begin position="196"/>
        <end position="198"/>
    </location>
    <ligand>
        <name>FMN</name>
        <dbReference type="ChEBI" id="CHEBI:58210"/>
    </ligand>
</feature>
<dbReference type="GO" id="GO:0070402">
    <property type="term" value="F:NADPH binding"/>
    <property type="evidence" value="ECO:0007669"/>
    <property type="project" value="UniProtKB-UniRule"/>
</dbReference>
<dbReference type="GO" id="GO:0005737">
    <property type="term" value="C:cytoplasm"/>
    <property type="evidence" value="ECO:0007669"/>
    <property type="project" value="UniProtKB-SubCell"/>
</dbReference>
<evidence type="ECO:0000256" key="10">
    <source>
        <dbReference type="ARBA" id="ARBA00025810"/>
    </source>
</evidence>
<dbReference type="EMBL" id="VBAK01000183">
    <property type="protein sequence ID" value="TMI86760.1"/>
    <property type="molecule type" value="Genomic_DNA"/>
</dbReference>
<gene>
    <name evidence="11" type="primary">fni</name>
    <name evidence="14" type="ORF">E6H00_17540</name>
</gene>
<comment type="caution">
    <text evidence="14">The sequence shown here is derived from an EMBL/GenBank/DDBJ whole genome shotgun (WGS) entry which is preliminary data.</text>
</comment>
<feature type="binding site" evidence="11">
    <location>
        <position position="255"/>
    </location>
    <ligand>
        <name>FMN</name>
        <dbReference type="ChEBI" id="CHEBI:58210"/>
    </ligand>
</feature>
<comment type="similarity">
    <text evidence="11">Belongs to the IPP isomerase type 2 family.</text>
</comment>
<dbReference type="InterPro" id="IPR000262">
    <property type="entry name" value="FMN-dep_DH"/>
</dbReference>
<evidence type="ECO:0000256" key="12">
    <source>
        <dbReference type="SAM" id="MobiDB-lite"/>
    </source>
</evidence>
<dbReference type="CDD" id="cd02811">
    <property type="entry name" value="IDI-2_FMN"/>
    <property type="match status" value="1"/>
</dbReference>
<sequence>MLDQDAVGDRQQLQRHPDDPRRGCLPQGAPPARARGPGDAPARGSPPAHAQGDRGRRGDPPAGAGVLPSPEDDRGDHRSHRREDPRPVRHTPGPDPPLGWALLKGVRGGGRRRRPAARPGAAARRRTSADSRDEVERRKAEHLRLATSREVGSRRGPGWSDIQLLHQALPVADLPAIDLSAEFLGHRLGAPLAIAAMTGGHEGAGDVNARLARAAERFGLAMGLGSQRAALRNPRLARTYAVAREAAPHAFLIANVGAAQLTAQDSGPPLTPSQLASAVAMVGANALAIHLNFLEETVQPEGDRLVTGLRRALAAAVASLAVPAIAKETGAGISHTAAVELRGLGFRALDVGGAGGTSFAAIETARAEARGDLRRAELGRVYQDWGIPTAVSIVAAGAAGLPIIATGGVRTGLDAAKAIALGATLVAVGRPLLAAALRGEAAVEAWITQFLEELRVAIFLSGGRRAADLRSAPRVVLGETRRWIEDLGCEAGLAPAPRPAGGL</sequence>
<dbReference type="GO" id="GO:0008299">
    <property type="term" value="P:isoprenoid biosynthetic process"/>
    <property type="evidence" value="ECO:0007669"/>
    <property type="project" value="UniProtKB-UniRule"/>
</dbReference>
<keyword evidence="4 11" id="KW-0288">FMN</keyword>
<feature type="binding site" evidence="11">
    <location>
        <begin position="138"/>
        <end position="139"/>
    </location>
    <ligand>
        <name>substrate</name>
    </ligand>
</feature>
<dbReference type="AlphaFoldDB" id="A0A537JTE2"/>
<organism evidence="14 15">
    <name type="scientific">Candidatus Segetimicrobium genomatis</name>
    <dbReference type="NCBI Taxonomy" id="2569760"/>
    <lineage>
        <taxon>Bacteria</taxon>
        <taxon>Bacillati</taxon>
        <taxon>Candidatus Sysuimicrobiota</taxon>
        <taxon>Candidatus Sysuimicrobiia</taxon>
        <taxon>Candidatus Sysuimicrobiales</taxon>
        <taxon>Candidatus Segetimicrobiaceae</taxon>
        <taxon>Candidatus Segetimicrobium</taxon>
    </lineage>
</organism>
<evidence type="ECO:0000256" key="6">
    <source>
        <dbReference type="ARBA" id="ARBA00022842"/>
    </source>
</evidence>
<evidence type="ECO:0000256" key="11">
    <source>
        <dbReference type="HAMAP-Rule" id="MF_00354"/>
    </source>
</evidence>
<evidence type="ECO:0000256" key="4">
    <source>
        <dbReference type="ARBA" id="ARBA00022643"/>
    </source>
</evidence>
<evidence type="ECO:0000313" key="14">
    <source>
        <dbReference type="EMBL" id="TMI86760.1"/>
    </source>
</evidence>
<dbReference type="PANTHER" id="PTHR43665:SF1">
    <property type="entry name" value="ISOPENTENYL-DIPHOSPHATE DELTA-ISOMERASE"/>
    <property type="match status" value="1"/>
</dbReference>
<comment type="subunit">
    <text evidence="10 11">Homooctamer. Dimer of tetramers.</text>
</comment>
<dbReference type="PANTHER" id="PTHR43665">
    <property type="entry name" value="ISOPENTENYL-DIPHOSPHATE DELTA-ISOMERASE"/>
    <property type="match status" value="1"/>
</dbReference>
<evidence type="ECO:0000256" key="2">
    <source>
        <dbReference type="ARBA" id="ARBA00022490"/>
    </source>
</evidence>
<dbReference type="HAMAP" id="MF_00354">
    <property type="entry name" value="Idi_2"/>
    <property type="match status" value="1"/>
</dbReference>
<comment type="function">
    <text evidence="11">Involved in the biosynthesis of isoprenoids. Catalyzes the 1,3-allylic rearrangement of the homoallylic substrate isopentenyl (IPP) to its allylic isomer, dimethylallyl diphosphate (DMAPP).</text>
</comment>
<keyword evidence="6 11" id="KW-0460">Magnesium</keyword>
<feature type="binding site" evidence="11">
    <location>
        <begin position="226"/>
        <end position="228"/>
    </location>
    <ligand>
        <name>substrate</name>
    </ligand>
</feature>
<comment type="caution">
    <text evidence="11">Lacks conserved residue(s) required for the propagation of feature annotation.</text>
</comment>
<evidence type="ECO:0000256" key="1">
    <source>
        <dbReference type="ARBA" id="ARBA00001917"/>
    </source>
</evidence>
<evidence type="ECO:0000256" key="5">
    <source>
        <dbReference type="ARBA" id="ARBA00022723"/>
    </source>
</evidence>
<comment type="catalytic activity">
    <reaction evidence="11">
        <text>isopentenyl diphosphate = dimethylallyl diphosphate</text>
        <dbReference type="Rhea" id="RHEA:23284"/>
        <dbReference type="ChEBI" id="CHEBI:57623"/>
        <dbReference type="ChEBI" id="CHEBI:128769"/>
        <dbReference type="EC" id="5.3.3.2"/>
    </reaction>
</comment>
<feature type="binding site" evidence="11">
    <location>
        <position position="327"/>
    </location>
    <ligand>
        <name>FMN</name>
        <dbReference type="ChEBI" id="CHEBI:58210"/>
    </ligand>
</feature>
<protein>
    <recommendedName>
        <fullName evidence="11">Isopentenyl-diphosphate delta-isomerase</fullName>
        <shortName evidence="11">IPP isomerase</shortName>
        <ecNumber evidence="11">5.3.3.2</ecNumber>
    </recommendedName>
    <alternativeName>
        <fullName evidence="11">Isopentenyl diphosphate:dimethylallyl diphosphate isomerase</fullName>
    </alternativeName>
    <alternativeName>
        <fullName evidence="11">Isopentenyl pyrophosphate isomerase</fullName>
    </alternativeName>
    <alternativeName>
        <fullName evidence="11">Type 2 isopentenyl diphosphate isomerase</fullName>
        <shortName evidence="11">IDI-2</shortName>
    </alternativeName>
</protein>
<dbReference type="GO" id="GO:0016491">
    <property type="term" value="F:oxidoreductase activity"/>
    <property type="evidence" value="ECO:0007669"/>
    <property type="project" value="InterPro"/>
</dbReference>
<dbReference type="GO" id="GO:0000287">
    <property type="term" value="F:magnesium ion binding"/>
    <property type="evidence" value="ECO:0007669"/>
    <property type="project" value="UniProtKB-UniRule"/>
</dbReference>
<accession>A0A537JTE2</accession>
<name>A0A537JTE2_9BACT</name>
<feature type="domain" description="FMN-dependent dehydrogenase" evidence="13">
    <location>
        <begin position="392"/>
        <end position="471"/>
    </location>
</feature>
<evidence type="ECO:0000259" key="13">
    <source>
        <dbReference type="Pfam" id="PF01070"/>
    </source>
</evidence>
<dbReference type="GO" id="GO:0010181">
    <property type="term" value="F:FMN binding"/>
    <property type="evidence" value="ECO:0007669"/>
    <property type="project" value="UniProtKB-UniRule"/>
</dbReference>
<keyword evidence="2 11" id="KW-0963">Cytoplasm</keyword>
<keyword evidence="5 11" id="KW-0479">Metal-binding</keyword>
<feature type="binding site" evidence="11">
    <location>
        <position position="296"/>
    </location>
    <ligand>
        <name>Mg(2+)</name>
        <dbReference type="ChEBI" id="CHEBI:18420"/>
    </ligand>
</feature>
<keyword evidence="8 11" id="KW-0414">Isoprene biosynthesis</keyword>
<comment type="cofactor">
    <cofactor evidence="11">
        <name>NADPH</name>
        <dbReference type="ChEBI" id="CHEBI:57783"/>
    </cofactor>
</comment>
<dbReference type="Gene3D" id="3.20.20.70">
    <property type="entry name" value="Aldolase class I"/>
    <property type="match status" value="1"/>
</dbReference>
<comment type="cofactor">
    <cofactor evidence="1 11">
        <name>FMN</name>
        <dbReference type="ChEBI" id="CHEBI:58210"/>
    </cofactor>
</comment>
<proteinExistence type="inferred from homology"/>
<feature type="region of interest" description="Disordered" evidence="12">
    <location>
        <begin position="1"/>
        <end position="139"/>
    </location>
</feature>
<evidence type="ECO:0000256" key="9">
    <source>
        <dbReference type="ARBA" id="ARBA00023235"/>
    </source>
</evidence>
<feature type="compositionally biased region" description="Basic and acidic residues" evidence="12">
    <location>
        <begin position="71"/>
        <end position="87"/>
    </location>
</feature>
<evidence type="ECO:0000256" key="3">
    <source>
        <dbReference type="ARBA" id="ARBA00022630"/>
    </source>
</evidence>
<dbReference type="InterPro" id="IPR011179">
    <property type="entry name" value="IPdP_isomerase"/>
</dbReference>
<dbReference type="Pfam" id="PF01070">
    <property type="entry name" value="FMN_dh"/>
    <property type="match status" value="1"/>
</dbReference>
<comment type="subcellular location">
    <subcellularLocation>
        <location evidence="11">Cytoplasm</location>
    </subcellularLocation>
</comment>
<feature type="binding site" evidence="11">
    <location>
        <position position="357"/>
    </location>
    <ligand>
        <name>FMN</name>
        <dbReference type="ChEBI" id="CHEBI:58210"/>
    </ligand>
</feature>
<feature type="compositionally biased region" description="Basic and acidic residues" evidence="12">
    <location>
        <begin position="127"/>
        <end position="139"/>
    </location>
</feature>
<dbReference type="SUPFAM" id="SSF51395">
    <property type="entry name" value="FMN-linked oxidoreductases"/>
    <property type="match status" value="1"/>
</dbReference>
<dbReference type="Proteomes" id="UP000318509">
    <property type="component" value="Unassembled WGS sequence"/>
</dbReference>
<keyword evidence="7 11" id="KW-0521">NADP</keyword>
<reference evidence="14 15" key="1">
    <citation type="journal article" date="2019" name="Nat. Microbiol.">
        <title>Mediterranean grassland soil C-N compound turnover is dependent on rainfall and depth, and is mediated by genomically divergent microorganisms.</title>
        <authorList>
            <person name="Diamond S."/>
            <person name="Andeer P.F."/>
            <person name="Li Z."/>
            <person name="Crits-Christoph A."/>
            <person name="Burstein D."/>
            <person name="Anantharaman K."/>
            <person name="Lane K.R."/>
            <person name="Thomas B.C."/>
            <person name="Pan C."/>
            <person name="Northen T.R."/>
            <person name="Banfield J.F."/>
        </authorList>
    </citation>
    <scope>NUCLEOTIDE SEQUENCE [LARGE SCALE GENOMIC DNA]</scope>
    <source>
        <strain evidence="14">NP_3</strain>
    </source>
</reference>
<evidence type="ECO:0000256" key="7">
    <source>
        <dbReference type="ARBA" id="ARBA00022857"/>
    </source>
</evidence>
<feature type="binding site" evidence="11">
    <location>
        <position position="226"/>
    </location>
    <ligand>
        <name>FMN</name>
        <dbReference type="ChEBI" id="CHEBI:58210"/>
    </ligand>
</feature>
<feature type="compositionally biased region" description="Low complexity" evidence="12">
    <location>
        <begin position="30"/>
        <end position="48"/>
    </location>
</feature>
<evidence type="ECO:0000313" key="15">
    <source>
        <dbReference type="Proteomes" id="UP000318509"/>
    </source>
</evidence>
<keyword evidence="9 11" id="KW-0413">Isomerase</keyword>
<dbReference type="EC" id="5.3.3.2" evidence="11"/>
<dbReference type="GO" id="GO:0004452">
    <property type="term" value="F:isopentenyl-diphosphate delta-isomerase activity"/>
    <property type="evidence" value="ECO:0007669"/>
    <property type="project" value="UniProtKB-UniRule"/>
</dbReference>
<dbReference type="NCBIfam" id="TIGR02151">
    <property type="entry name" value="IPP_isom_2"/>
    <property type="match status" value="1"/>
</dbReference>
<feature type="binding site" evidence="11">
    <location>
        <begin position="408"/>
        <end position="410"/>
    </location>
    <ligand>
        <name>FMN</name>
        <dbReference type="ChEBI" id="CHEBI:58210"/>
    </ligand>
</feature>
<keyword evidence="3 11" id="KW-0285">Flavoprotein</keyword>